<dbReference type="EMBL" id="OC920998">
    <property type="protein sequence ID" value="CAD7653024.1"/>
    <property type="molecule type" value="Genomic_DNA"/>
</dbReference>
<comment type="similarity">
    <text evidence="1 2">Belongs to the BolA/IbaG family.</text>
</comment>
<dbReference type="InterPro" id="IPR002634">
    <property type="entry name" value="BolA"/>
</dbReference>
<feature type="compositionally biased region" description="Polar residues" evidence="3">
    <location>
        <begin position="67"/>
        <end position="78"/>
    </location>
</feature>
<evidence type="ECO:0000313" key="4">
    <source>
        <dbReference type="EMBL" id="CAD7653024.1"/>
    </source>
</evidence>
<evidence type="ECO:0000256" key="1">
    <source>
        <dbReference type="ARBA" id="ARBA00005578"/>
    </source>
</evidence>
<dbReference type="OrthoDB" id="4983at2759"/>
<dbReference type="InterPro" id="IPR036065">
    <property type="entry name" value="BolA-like_sf"/>
</dbReference>
<dbReference type="AlphaFoldDB" id="A0A7R9QNX8"/>
<dbReference type="PANTHER" id="PTHR46229:SF2">
    <property type="entry name" value="BOLA-LIKE PROTEIN 1"/>
    <property type="match status" value="1"/>
</dbReference>
<dbReference type="SUPFAM" id="SSF82657">
    <property type="entry name" value="BolA-like"/>
    <property type="match status" value="1"/>
</dbReference>
<feature type="region of interest" description="Disordered" evidence="3">
    <location>
        <begin position="67"/>
        <end position="86"/>
    </location>
</feature>
<evidence type="ECO:0000256" key="3">
    <source>
        <dbReference type="SAM" id="MobiDB-lite"/>
    </source>
</evidence>
<dbReference type="PIRSF" id="PIRSF003113">
    <property type="entry name" value="BolA"/>
    <property type="match status" value="1"/>
</dbReference>
<evidence type="ECO:0000313" key="5">
    <source>
        <dbReference type="Proteomes" id="UP000728032"/>
    </source>
</evidence>
<protein>
    <recommendedName>
        <fullName evidence="6">BolA family transcriptional regulator</fullName>
    </recommendedName>
</protein>
<evidence type="ECO:0008006" key="6">
    <source>
        <dbReference type="Google" id="ProtNLM"/>
    </source>
</evidence>
<gene>
    <name evidence="4" type="ORF">ONB1V03_LOCUS9682</name>
</gene>
<dbReference type="Proteomes" id="UP000728032">
    <property type="component" value="Unassembled WGS sequence"/>
</dbReference>
<name>A0A7R9QNX8_9ACAR</name>
<dbReference type="EMBL" id="CAJPVJ010006173">
    <property type="protein sequence ID" value="CAG2170211.1"/>
    <property type="molecule type" value="Genomic_DNA"/>
</dbReference>
<dbReference type="InterPro" id="IPR050961">
    <property type="entry name" value="BolA/IbaG_stress_morph_reg"/>
</dbReference>
<dbReference type="PANTHER" id="PTHR46229">
    <property type="entry name" value="BOLA TRANSCRIPTION REGULATOR"/>
    <property type="match status" value="1"/>
</dbReference>
<organism evidence="4">
    <name type="scientific">Oppiella nova</name>
    <dbReference type="NCBI Taxonomy" id="334625"/>
    <lineage>
        <taxon>Eukaryota</taxon>
        <taxon>Metazoa</taxon>
        <taxon>Ecdysozoa</taxon>
        <taxon>Arthropoda</taxon>
        <taxon>Chelicerata</taxon>
        <taxon>Arachnida</taxon>
        <taxon>Acari</taxon>
        <taxon>Acariformes</taxon>
        <taxon>Sarcoptiformes</taxon>
        <taxon>Oribatida</taxon>
        <taxon>Brachypylina</taxon>
        <taxon>Oppioidea</taxon>
        <taxon>Oppiidae</taxon>
        <taxon>Oppiella</taxon>
    </lineage>
</organism>
<proteinExistence type="inferred from homology"/>
<keyword evidence="5" id="KW-1185">Reference proteome</keyword>
<dbReference type="Gene3D" id="3.30.300.90">
    <property type="entry name" value="BolA-like"/>
    <property type="match status" value="1"/>
</dbReference>
<accession>A0A7R9QNX8</accession>
<sequence>MYMNVMNESHKHNVPKGSETHFRVVIVSPQFESLTSLKRHRLVNEALRQELDANIHALAIQALTPDQWSHEQSVNESPTCRGGMGL</sequence>
<dbReference type="Pfam" id="PF01722">
    <property type="entry name" value="BolA"/>
    <property type="match status" value="1"/>
</dbReference>
<evidence type="ECO:0000256" key="2">
    <source>
        <dbReference type="RuleBase" id="RU003860"/>
    </source>
</evidence>
<reference evidence="4" key="1">
    <citation type="submission" date="2020-11" db="EMBL/GenBank/DDBJ databases">
        <authorList>
            <person name="Tran Van P."/>
        </authorList>
    </citation>
    <scope>NUCLEOTIDE SEQUENCE</scope>
</reference>